<dbReference type="EMBL" id="CP034550">
    <property type="protein sequence ID" value="QFZ19191.1"/>
    <property type="molecule type" value="Genomic_DNA"/>
</dbReference>
<evidence type="ECO:0000313" key="2">
    <source>
        <dbReference type="Proteomes" id="UP000325787"/>
    </source>
</evidence>
<organism evidence="1 2">
    <name type="scientific">Saccharothrix syringae</name>
    <name type="common">Nocardiopsis syringae</name>
    <dbReference type="NCBI Taxonomy" id="103733"/>
    <lineage>
        <taxon>Bacteria</taxon>
        <taxon>Bacillati</taxon>
        <taxon>Actinomycetota</taxon>
        <taxon>Actinomycetes</taxon>
        <taxon>Pseudonocardiales</taxon>
        <taxon>Pseudonocardiaceae</taxon>
        <taxon>Saccharothrix</taxon>
    </lineage>
</organism>
<gene>
    <name evidence="1" type="ORF">EKG83_18630</name>
</gene>
<name>A0A5Q0GYU7_SACSY</name>
<dbReference type="KEGG" id="ssyi:EKG83_18630"/>
<reference evidence="2" key="1">
    <citation type="journal article" date="2021" name="Curr. Microbiol.">
        <title>Complete genome of nocamycin-producing strain Saccharothrix syringae NRRL B-16468 reveals the biosynthetic potential for secondary metabolites.</title>
        <authorList>
            <person name="Mo X."/>
            <person name="Yang S."/>
        </authorList>
    </citation>
    <scope>NUCLEOTIDE SEQUENCE [LARGE SCALE GENOMIC DNA]</scope>
    <source>
        <strain evidence="2">ATCC 51364 / DSM 43886 / JCM 6844 / KCTC 9398 / NBRC 14523 / NRRL B-16468 / INA 2240</strain>
    </source>
</reference>
<dbReference type="RefSeq" id="WP_033434354.1">
    <property type="nucleotide sequence ID" value="NZ_CP034550.1"/>
</dbReference>
<proteinExistence type="predicted"/>
<dbReference type="AlphaFoldDB" id="A0A5Q0GYU7"/>
<protein>
    <submittedName>
        <fullName evidence="1">Uncharacterized protein</fullName>
    </submittedName>
</protein>
<evidence type="ECO:0000313" key="1">
    <source>
        <dbReference type="EMBL" id="QFZ19191.1"/>
    </source>
</evidence>
<accession>A0A5Q0GYU7</accession>
<keyword evidence="2" id="KW-1185">Reference proteome</keyword>
<sequence length="297" mass="30582">MAREWWQDAVVQRVRGPVDADDASLRRLAGCGVDAVSIPACGTSPEAVAAVARRAHALGLKVLVDTDHPGDLRLLALPGGKGAVAETWFARGVDGVRDRRRPPEAARTRWAAPVGGALPSPSGHRGRLVETSLVRYSAGTGARPAVEVELAVDLPAAAVRELVEGAAGGAATTWVLPPVGGGAVGRRRAAAAAVLALALPGAVELPAGVEPGAAHRAALRARRGLGAAPEWCPAPPGVLTFVRRDPVGGRGVGCAVNRGAEVVRLPDPGRVLVASSYYGLRDGVLLLPPDTVVWWRL</sequence>
<dbReference type="Proteomes" id="UP000325787">
    <property type="component" value="Chromosome"/>
</dbReference>